<dbReference type="InterPro" id="IPR006694">
    <property type="entry name" value="Fatty_acid_hydroxylase"/>
</dbReference>
<evidence type="ECO:0000256" key="3">
    <source>
        <dbReference type="ARBA" id="ARBA00022692"/>
    </source>
</evidence>
<sequence>MRAALSFAVFCLAATVAGSRGAGDEVLARPGVGLAAAVQHSLGTQNKTAPTHSSAAQATHQVVAGGREVENKKHLVDENSWKNDLVLWMLPADVRSRLPRVAQTWFRCWVMCMALYFGVGCLWAYYAYFAFGDKLFKQGQIPVFKDMWEQMKVSFIGMPLYAMLPTLTEFCVEQGWTLAYGRVDDVGLARYTLYFVLYMISVEFFVYWQHRILHMGVGYKWLHFIHHKYNKGDQMSPFAGLAFHPLDGIMQALPYSWTLFYVPMHFLTHEMLLFFTSIWTTNIHDNVHAKIAPVMGAGYHTIHHTLYNYNYGHYFTFVDRLFGTLITPEELEEKKAADAAAAAAAKAQ</sequence>
<evidence type="ECO:0000259" key="8">
    <source>
        <dbReference type="Pfam" id="PF04116"/>
    </source>
</evidence>
<dbReference type="PANTHER" id="PTHR11863">
    <property type="entry name" value="STEROL DESATURASE"/>
    <property type="match status" value="1"/>
</dbReference>
<dbReference type="InterPro" id="IPR050307">
    <property type="entry name" value="Sterol_Desaturase_Related"/>
</dbReference>
<evidence type="ECO:0000313" key="9">
    <source>
        <dbReference type="EMBL" id="KAI3432603.1"/>
    </source>
</evidence>
<keyword evidence="5 6" id="KW-0472">Membrane</keyword>
<dbReference type="Pfam" id="PF04116">
    <property type="entry name" value="FA_hydroxylase"/>
    <property type="match status" value="1"/>
</dbReference>
<dbReference type="AlphaFoldDB" id="A0A9D4TRH6"/>
<evidence type="ECO:0000256" key="6">
    <source>
        <dbReference type="SAM" id="Phobius"/>
    </source>
</evidence>
<evidence type="ECO:0000313" key="10">
    <source>
        <dbReference type="Proteomes" id="UP001055712"/>
    </source>
</evidence>
<comment type="subcellular location">
    <subcellularLocation>
        <location evidence="1">Membrane</location>
    </subcellularLocation>
</comment>
<feature type="chain" id="PRO_5039183577" description="Fatty acid hydroxylase domain-containing protein" evidence="7">
    <location>
        <begin position="22"/>
        <end position="348"/>
    </location>
</feature>
<dbReference type="GO" id="GO:0016020">
    <property type="term" value="C:membrane"/>
    <property type="evidence" value="ECO:0007669"/>
    <property type="project" value="UniProtKB-SubCell"/>
</dbReference>
<reference evidence="9" key="2">
    <citation type="submission" date="2020-11" db="EMBL/GenBank/DDBJ databases">
        <authorList>
            <person name="Cecchin M."/>
            <person name="Marcolungo L."/>
            <person name="Rossato M."/>
            <person name="Girolomoni L."/>
            <person name="Cosentino E."/>
            <person name="Cuine S."/>
            <person name="Li-Beisson Y."/>
            <person name="Delledonne M."/>
            <person name="Ballottari M."/>
        </authorList>
    </citation>
    <scope>NUCLEOTIDE SEQUENCE</scope>
    <source>
        <strain evidence="9">211/11P</strain>
        <tissue evidence="9">Whole cell</tissue>
    </source>
</reference>
<proteinExistence type="inferred from homology"/>
<dbReference type="GO" id="GO:0016491">
    <property type="term" value="F:oxidoreductase activity"/>
    <property type="evidence" value="ECO:0007669"/>
    <property type="project" value="InterPro"/>
</dbReference>
<dbReference type="Proteomes" id="UP001055712">
    <property type="component" value="Unassembled WGS sequence"/>
</dbReference>
<keyword evidence="4 6" id="KW-1133">Transmembrane helix</keyword>
<comment type="similarity">
    <text evidence="2">Belongs to the sterol desaturase family.</text>
</comment>
<feature type="domain" description="Fatty acid hydroxylase" evidence="8">
    <location>
        <begin position="195"/>
        <end position="324"/>
    </location>
</feature>
<evidence type="ECO:0000256" key="4">
    <source>
        <dbReference type="ARBA" id="ARBA00022989"/>
    </source>
</evidence>
<evidence type="ECO:0000256" key="2">
    <source>
        <dbReference type="ARBA" id="ARBA00009324"/>
    </source>
</evidence>
<evidence type="ECO:0000256" key="7">
    <source>
        <dbReference type="SAM" id="SignalP"/>
    </source>
</evidence>
<evidence type="ECO:0000256" key="1">
    <source>
        <dbReference type="ARBA" id="ARBA00004370"/>
    </source>
</evidence>
<keyword evidence="10" id="KW-1185">Reference proteome</keyword>
<dbReference type="OrthoDB" id="408954at2759"/>
<dbReference type="EMBL" id="SIDB01000005">
    <property type="protein sequence ID" value="KAI3432603.1"/>
    <property type="molecule type" value="Genomic_DNA"/>
</dbReference>
<reference evidence="9" key="1">
    <citation type="journal article" date="2019" name="Plant J.">
        <title>Chlorella vulgaris genome assembly and annotation reveals the molecular basis for metabolic acclimation to high light conditions.</title>
        <authorList>
            <person name="Cecchin M."/>
            <person name="Marcolungo L."/>
            <person name="Rossato M."/>
            <person name="Girolomoni L."/>
            <person name="Cosentino E."/>
            <person name="Cuine S."/>
            <person name="Li-Beisson Y."/>
            <person name="Delledonne M."/>
            <person name="Ballottari M."/>
        </authorList>
    </citation>
    <scope>NUCLEOTIDE SEQUENCE</scope>
    <source>
        <strain evidence="9">211/11P</strain>
    </source>
</reference>
<feature type="transmembrane region" description="Helical" evidence="6">
    <location>
        <begin position="188"/>
        <end position="208"/>
    </location>
</feature>
<comment type="caution">
    <text evidence="9">The sequence shown here is derived from an EMBL/GenBank/DDBJ whole genome shotgun (WGS) entry which is preliminary data.</text>
</comment>
<keyword evidence="7" id="KW-0732">Signal</keyword>
<feature type="signal peptide" evidence="7">
    <location>
        <begin position="1"/>
        <end position="21"/>
    </location>
</feature>
<evidence type="ECO:0000256" key="5">
    <source>
        <dbReference type="ARBA" id="ARBA00023136"/>
    </source>
</evidence>
<accession>A0A9D4TRH6</accession>
<gene>
    <name evidence="9" type="ORF">D9Q98_004150</name>
</gene>
<organism evidence="9 10">
    <name type="scientific">Chlorella vulgaris</name>
    <name type="common">Green alga</name>
    <dbReference type="NCBI Taxonomy" id="3077"/>
    <lineage>
        <taxon>Eukaryota</taxon>
        <taxon>Viridiplantae</taxon>
        <taxon>Chlorophyta</taxon>
        <taxon>core chlorophytes</taxon>
        <taxon>Trebouxiophyceae</taxon>
        <taxon>Chlorellales</taxon>
        <taxon>Chlorellaceae</taxon>
        <taxon>Chlorella clade</taxon>
        <taxon>Chlorella</taxon>
    </lineage>
</organism>
<protein>
    <recommendedName>
        <fullName evidence="8">Fatty acid hydroxylase domain-containing protein</fullName>
    </recommendedName>
</protein>
<dbReference type="GO" id="GO:0005506">
    <property type="term" value="F:iron ion binding"/>
    <property type="evidence" value="ECO:0007669"/>
    <property type="project" value="InterPro"/>
</dbReference>
<name>A0A9D4TRH6_CHLVU</name>
<dbReference type="GO" id="GO:0008610">
    <property type="term" value="P:lipid biosynthetic process"/>
    <property type="evidence" value="ECO:0007669"/>
    <property type="project" value="InterPro"/>
</dbReference>
<keyword evidence="3 6" id="KW-0812">Transmembrane</keyword>
<feature type="transmembrane region" description="Helical" evidence="6">
    <location>
        <begin position="104"/>
        <end position="131"/>
    </location>
</feature>